<dbReference type="PANTHER" id="PTHR43117">
    <property type="entry name" value="OSMOPROTECTANT IMPORT ATP-BINDING PROTEIN OSMV"/>
    <property type="match status" value="1"/>
</dbReference>
<evidence type="ECO:0000313" key="7">
    <source>
        <dbReference type="EMBL" id="MDJ1137534.1"/>
    </source>
</evidence>
<evidence type="ECO:0000256" key="3">
    <source>
        <dbReference type="ARBA" id="ARBA00022741"/>
    </source>
</evidence>
<dbReference type="SUPFAM" id="SSF52540">
    <property type="entry name" value="P-loop containing nucleoside triphosphate hydrolases"/>
    <property type="match status" value="1"/>
</dbReference>
<keyword evidence="2" id="KW-0813">Transport</keyword>
<dbReference type="PANTHER" id="PTHR43117:SF4">
    <property type="entry name" value="OSMOPROTECTANT IMPORT ATP-BINDING PROTEIN OSMV"/>
    <property type="match status" value="1"/>
</dbReference>
<evidence type="ECO:0000259" key="6">
    <source>
        <dbReference type="PROSITE" id="PS50893"/>
    </source>
</evidence>
<keyword evidence="4 7" id="KW-0067">ATP-binding</keyword>
<dbReference type="EMBL" id="JANCPR020000059">
    <property type="protein sequence ID" value="MDJ1137534.1"/>
    <property type="molecule type" value="Genomic_DNA"/>
</dbReference>
<protein>
    <submittedName>
        <fullName evidence="7">ABC transporter ATP-binding protein</fullName>
    </submittedName>
</protein>
<gene>
    <name evidence="7" type="ORF">NMN56_037395</name>
</gene>
<dbReference type="Gene3D" id="3.40.50.300">
    <property type="entry name" value="P-loop containing nucleotide triphosphate hydrolases"/>
    <property type="match status" value="1"/>
</dbReference>
<name>A0ABT7A882_9ACTN</name>
<dbReference type="InterPro" id="IPR017871">
    <property type="entry name" value="ABC_transporter-like_CS"/>
</dbReference>
<dbReference type="InterPro" id="IPR003593">
    <property type="entry name" value="AAA+_ATPase"/>
</dbReference>
<dbReference type="Proteomes" id="UP001214441">
    <property type="component" value="Unassembled WGS sequence"/>
</dbReference>
<dbReference type="PROSITE" id="PS50893">
    <property type="entry name" value="ABC_TRANSPORTER_2"/>
    <property type="match status" value="1"/>
</dbReference>
<comment type="caution">
    <text evidence="7">The sequence shown here is derived from an EMBL/GenBank/DDBJ whole genome shotgun (WGS) entry which is preliminary data.</text>
</comment>
<dbReference type="PROSITE" id="PS00211">
    <property type="entry name" value="ABC_TRANSPORTER_1"/>
    <property type="match status" value="1"/>
</dbReference>
<feature type="compositionally biased region" description="Gly residues" evidence="5">
    <location>
        <begin position="309"/>
        <end position="331"/>
    </location>
</feature>
<dbReference type="InterPro" id="IPR027417">
    <property type="entry name" value="P-loop_NTPase"/>
</dbReference>
<dbReference type="RefSeq" id="WP_274045000.1">
    <property type="nucleotide sequence ID" value="NZ_JANCPR020000059.1"/>
</dbReference>
<evidence type="ECO:0000256" key="1">
    <source>
        <dbReference type="ARBA" id="ARBA00005417"/>
    </source>
</evidence>
<evidence type="ECO:0000256" key="5">
    <source>
        <dbReference type="SAM" id="MobiDB-lite"/>
    </source>
</evidence>
<evidence type="ECO:0000256" key="2">
    <source>
        <dbReference type="ARBA" id="ARBA00022448"/>
    </source>
</evidence>
<dbReference type="SMART" id="SM00382">
    <property type="entry name" value="AAA"/>
    <property type="match status" value="1"/>
</dbReference>
<keyword evidence="3" id="KW-0547">Nucleotide-binding</keyword>
<feature type="region of interest" description="Disordered" evidence="5">
    <location>
        <begin position="307"/>
        <end position="334"/>
    </location>
</feature>
<organism evidence="7 8">
    <name type="scientific">Streptomyces iconiensis</name>
    <dbReference type="NCBI Taxonomy" id="1384038"/>
    <lineage>
        <taxon>Bacteria</taxon>
        <taxon>Bacillati</taxon>
        <taxon>Actinomycetota</taxon>
        <taxon>Actinomycetes</taxon>
        <taxon>Kitasatosporales</taxon>
        <taxon>Streptomycetaceae</taxon>
        <taxon>Streptomyces</taxon>
    </lineage>
</organism>
<reference evidence="7 8" key="1">
    <citation type="submission" date="2023-05" db="EMBL/GenBank/DDBJ databases">
        <title>Streptantibioticus silvisoli sp. nov., acidotolerant actinomycetes 1 from pine litter.</title>
        <authorList>
            <person name="Swiecimska M."/>
            <person name="Golinska P."/>
            <person name="Sangal V."/>
            <person name="Wachnowicz B."/>
            <person name="Goodfellow M."/>
        </authorList>
    </citation>
    <scope>NUCLEOTIDE SEQUENCE [LARGE SCALE GENOMIC DNA]</scope>
    <source>
        <strain evidence="7 8">DSM 42109</strain>
    </source>
</reference>
<dbReference type="GO" id="GO:0005524">
    <property type="term" value="F:ATP binding"/>
    <property type="evidence" value="ECO:0007669"/>
    <property type="project" value="UniProtKB-KW"/>
</dbReference>
<accession>A0ABT7A882</accession>
<evidence type="ECO:0000256" key="4">
    <source>
        <dbReference type="ARBA" id="ARBA00022840"/>
    </source>
</evidence>
<keyword evidence="8" id="KW-1185">Reference proteome</keyword>
<sequence length="347" mass="36495">MSTEKTPASAQDIVFDHVVKTYPNAASPAVDDLSLTVSAGEICVLLGPSGSGKTTALMMVNRLAEITGGDIRIGGRSITDHDPIELRRSIGYVIQQTGLFPHLTIADNIATVPKVLGWDKRRVKDRVAELLDLVGLPVAEFGRRYPSQLSGGQRQRVGIARALAADPPVMLMDEPFGALDPITRERVQDEFLALHERIRKTVIFVSHDIDEAVKMGDRIAIFREGGKLAQYDTPRTLLKEPADEFVARFVGADRGLKRLTLTRLAELDLTPATSGDAALPAIGADASLRAALSLMVAEGTDAVRVMESGDGGGGGEVGAGGEGGEGPGGAKALGTASLDAVRKAGAA</sequence>
<comment type="similarity">
    <text evidence="1">Belongs to the ABC transporter superfamily.</text>
</comment>
<dbReference type="InterPro" id="IPR003439">
    <property type="entry name" value="ABC_transporter-like_ATP-bd"/>
</dbReference>
<proteinExistence type="inferred from homology"/>
<evidence type="ECO:0000313" key="8">
    <source>
        <dbReference type="Proteomes" id="UP001214441"/>
    </source>
</evidence>
<dbReference type="Pfam" id="PF00005">
    <property type="entry name" value="ABC_tran"/>
    <property type="match status" value="1"/>
</dbReference>
<feature type="domain" description="ABC transporter" evidence="6">
    <location>
        <begin position="13"/>
        <end position="250"/>
    </location>
</feature>